<accession>A0ABN7XHK0</accession>
<dbReference type="Proteomes" id="UP000789901">
    <property type="component" value="Unassembled WGS sequence"/>
</dbReference>
<feature type="non-terminal residue" evidence="1">
    <location>
        <position position="1"/>
    </location>
</feature>
<sequence>KSSWAFDSNIEKELDSVYRMAIIPKEKDMCYGIIYQEKRVHLVLKAGLTDPSGPTDWEQAKNRSGKPEEEYIHSDWAWCTLQGQ</sequence>
<reference evidence="1 2" key="1">
    <citation type="submission" date="2021-06" db="EMBL/GenBank/DDBJ databases">
        <authorList>
            <person name="Kallberg Y."/>
            <person name="Tangrot J."/>
            <person name="Rosling A."/>
        </authorList>
    </citation>
    <scope>NUCLEOTIDE SEQUENCE [LARGE SCALE GENOMIC DNA]</scope>
    <source>
        <strain evidence="1 2">120-4 pot B 10/14</strain>
    </source>
</reference>
<evidence type="ECO:0000313" key="2">
    <source>
        <dbReference type="Proteomes" id="UP000789901"/>
    </source>
</evidence>
<protein>
    <submittedName>
        <fullName evidence="1">40937_t:CDS:1</fullName>
    </submittedName>
</protein>
<keyword evidence="2" id="KW-1185">Reference proteome</keyword>
<evidence type="ECO:0000313" key="1">
    <source>
        <dbReference type="EMBL" id="CAG8853439.1"/>
    </source>
</evidence>
<gene>
    <name evidence="1" type="ORF">GMARGA_LOCUS42260</name>
</gene>
<feature type="non-terminal residue" evidence="1">
    <location>
        <position position="84"/>
    </location>
</feature>
<name>A0ABN7XHK0_GIGMA</name>
<comment type="caution">
    <text evidence="1">The sequence shown here is derived from an EMBL/GenBank/DDBJ whole genome shotgun (WGS) entry which is preliminary data.</text>
</comment>
<dbReference type="EMBL" id="CAJVQB010124143">
    <property type="protein sequence ID" value="CAG8853439.1"/>
    <property type="molecule type" value="Genomic_DNA"/>
</dbReference>
<proteinExistence type="predicted"/>
<organism evidence="1 2">
    <name type="scientific">Gigaspora margarita</name>
    <dbReference type="NCBI Taxonomy" id="4874"/>
    <lineage>
        <taxon>Eukaryota</taxon>
        <taxon>Fungi</taxon>
        <taxon>Fungi incertae sedis</taxon>
        <taxon>Mucoromycota</taxon>
        <taxon>Glomeromycotina</taxon>
        <taxon>Glomeromycetes</taxon>
        <taxon>Diversisporales</taxon>
        <taxon>Gigasporaceae</taxon>
        <taxon>Gigaspora</taxon>
    </lineage>
</organism>